<organism evidence="2 3">
    <name type="scientific">Tropicibacter oceani</name>
    <dbReference type="NCBI Taxonomy" id="3058420"/>
    <lineage>
        <taxon>Bacteria</taxon>
        <taxon>Pseudomonadati</taxon>
        <taxon>Pseudomonadota</taxon>
        <taxon>Alphaproteobacteria</taxon>
        <taxon>Rhodobacterales</taxon>
        <taxon>Roseobacteraceae</taxon>
        <taxon>Tropicibacter</taxon>
    </lineage>
</organism>
<feature type="signal peptide" evidence="1">
    <location>
        <begin position="1"/>
        <end position="26"/>
    </location>
</feature>
<keyword evidence="3" id="KW-1185">Reference proteome</keyword>
<accession>A0ABY8QJH0</accession>
<dbReference type="PROSITE" id="PS51257">
    <property type="entry name" value="PROKAR_LIPOPROTEIN"/>
    <property type="match status" value="1"/>
</dbReference>
<evidence type="ECO:0000256" key="1">
    <source>
        <dbReference type="SAM" id="SignalP"/>
    </source>
</evidence>
<dbReference type="Proteomes" id="UP001241605">
    <property type="component" value="Chromosome"/>
</dbReference>
<feature type="chain" id="PRO_5046683917" evidence="1">
    <location>
        <begin position="27"/>
        <end position="309"/>
    </location>
</feature>
<dbReference type="EMBL" id="CP124616">
    <property type="protein sequence ID" value="WGW04292.1"/>
    <property type="molecule type" value="Genomic_DNA"/>
</dbReference>
<gene>
    <name evidence="2" type="ORF">QF118_01770</name>
</gene>
<evidence type="ECO:0000313" key="2">
    <source>
        <dbReference type="EMBL" id="WGW04292.1"/>
    </source>
</evidence>
<reference evidence="2 3" key="1">
    <citation type="submission" date="2023-05" db="EMBL/GenBank/DDBJ databases">
        <title>YMD87, complete Genome.</title>
        <authorList>
            <person name="Zhang J."/>
            <person name="Xu X."/>
        </authorList>
    </citation>
    <scope>NUCLEOTIDE SEQUENCE [LARGE SCALE GENOMIC DNA]</scope>
    <source>
        <strain evidence="2 3">YMD87</strain>
    </source>
</reference>
<sequence length="309" mass="34606">MRKAKQVVLSFTLFLAGCLPVIPGLAPDAGDLTTPARGYERFFSPAPHNFRYAVADDGAPVRYGARAERYELRTGDCGGSDCGNARYRAEIRMTDDSNPAKIGEDIWYGWSFYNSSVPGFFRDESLRLVFGQWTMGGDANPAIRLIQLGEGEGNWDSCRRAICAGPERATGDVVIQLEDLRRTFNWGDGENQGYVCRLFDMQDNTRSWVDLVMQTNFSQGTDGYLRVWVNGALKCDYSGPIVSPKSLFEGDTPGHRRGVFSSYTTRWDDTHGRRPKPTLVVYYDEFRVGKSRADVDTRWRIAAGEPAVD</sequence>
<name>A0ABY8QJH0_9RHOB</name>
<protein>
    <submittedName>
        <fullName evidence="2">Heparin lyase I family protein</fullName>
    </submittedName>
</protein>
<keyword evidence="2" id="KW-0456">Lyase</keyword>
<dbReference type="RefSeq" id="WP_282300925.1">
    <property type="nucleotide sequence ID" value="NZ_CP124616.1"/>
</dbReference>
<evidence type="ECO:0000313" key="3">
    <source>
        <dbReference type="Proteomes" id="UP001241605"/>
    </source>
</evidence>
<proteinExistence type="predicted"/>
<dbReference type="Pfam" id="PF14099">
    <property type="entry name" value="Polysacc_lyase"/>
    <property type="match status" value="1"/>
</dbReference>
<dbReference type="GO" id="GO:0016829">
    <property type="term" value="F:lyase activity"/>
    <property type="evidence" value="ECO:0007669"/>
    <property type="project" value="UniProtKB-KW"/>
</dbReference>
<dbReference type="InterPro" id="IPR025975">
    <property type="entry name" value="Polysacc_lyase"/>
</dbReference>
<dbReference type="Gene3D" id="2.60.120.200">
    <property type="match status" value="1"/>
</dbReference>
<keyword evidence="1" id="KW-0732">Signal</keyword>